<sequence length="170" mass="18075">MNGTLAAIFVITSLTDMGLNECKTGCLARHDAPERLSFQLGQAQLDDTNLGAEVYVGYDLGYRRGPFQPTIGASMTENGATWVGIGAKWTSTRVLPGPLFVETSLMPGIYAAGADSDLGGNLQFRSSVGVGYSFDNGATLTVAYDHRSNADTNRTNPGLEVASIRYAIPF</sequence>
<dbReference type="Proteomes" id="UP000183987">
    <property type="component" value="Unassembled WGS sequence"/>
</dbReference>
<dbReference type="Pfam" id="PF09411">
    <property type="entry name" value="PagL"/>
    <property type="match status" value="1"/>
</dbReference>
<gene>
    <name evidence="1" type="ORF">SAMN05444339_101632</name>
</gene>
<dbReference type="STRING" id="366533.SAMN05444339_101632"/>
<dbReference type="AlphaFoldDB" id="A0A1M4U860"/>
<proteinExistence type="predicted"/>
<dbReference type="OrthoDB" id="6199047at2"/>
<keyword evidence="2" id="KW-1185">Reference proteome</keyword>
<accession>A0A1M4U860</accession>
<dbReference type="InterPro" id="IPR018550">
    <property type="entry name" value="Lipid-A_deacylase-rel"/>
</dbReference>
<dbReference type="EMBL" id="FQUE01000001">
    <property type="protein sequence ID" value="SHE52959.1"/>
    <property type="molecule type" value="Genomic_DNA"/>
</dbReference>
<organism evidence="1 2">
    <name type="scientific">Loktanella atrilutea</name>
    <dbReference type="NCBI Taxonomy" id="366533"/>
    <lineage>
        <taxon>Bacteria</taxon>
        <taxon>Pseudomonadati</taxon>
        <taxon>Pseudomonadota</taxon>
        <taxon>Alphaproteobacteria</taxon>
        <taxon>Rhodobacterales</taxon>
        <taxon>Roseobacteraceae</taxon>
        <taxon>Loktanella</taxon>
    </lineage>
</organism>
<reference evidence="2" key="1">
    <citation type="submission" date="2016-11" db="EMBL/GenBank/DDBJ databases">
        <authorList>
            <person name="Varghese N."/>
            <person name="Submissions S."/>
        </authorList>
    </citation>
    <scope>NUCLEOTIDE SEQUENCE [LARGE SCALE GENOMIC DNA]</scope>
    <source>
        <strain evidence="2">DSM 29326</strain>
    </source>
</reference>
<protein>
    <submittedName>
        <fullName evidence="1">Lipid A 3-O-deacylase (PagL)</fullName>
    </submittedName>
</protein>
<name>A0A1M4U860_LOKAT</name>
<evidence type="ECO:0000313" key="2">
    <source>
        <dbReference type="Proteomes" id="UP000183987"/>
    </source>
</evidence>
<dbReference type="RefSeq" id="WP_072855710.1">
    <property type="nucleotide sequence ID" value="NZ_FQUE01000001.1"/>
</dbReference>
<dbReference type="Gene3D" id="2.40.160.20">
    <property type="match status" value="1"/>
</dbReference>
<evidence type="ECO:0000313" key="1">
    <source>
        <dbReference type="EMBL" id="SHE52959.1"/>
    </source>
</evidence>